<dbReference type="NCBIfam" id="NF041112">
    <property type="entry name" value="chap_CsgH_alph"/>
    <property type="match status" value="1"/>
</dbReference>
<dbReference type="InterPro" id="IPR047726">
    <property type="entry name" value="CsgH_dom"/>
</dbReference>
<name>Q0G484_9HYPH</name>
<comment type="caution">
    <text evidence="3">The sequence shown here is derived from an EMBL/GenBank/DDBJ whole genome shotgun (WGS) entry which is preliminary data.</text>
</comment>
<reference evidence="3 4" key="1">
    <citation type="journal article" date="2010" name="J. Bacteriol.">
        <title>Genome sequence of Fulvimarina pelagi HTCC2506T, a Mn(II)-oxidizing alphaproteobacterium possessing an aerobic anoxygenic photosynthetic gene cluster and Xanthorhodopsin.</title>
        <authorList>
            <person name="Kang I."/>
            <person name="Oh H.M."/>
            <person name="Lim S.I."/>
            <person name="Ferriera S."/>
            <person name="Giovannoni S.J."/>
            <person name="Cho J.C."/>
        </authorList>
    </citation>
    <scope>NUCLEOTIDE SEQUENCE [LARGE SCALE GENOMIC DNA]</scope>
    <source>
        <strain evidence="3 4">HTCC2506</strain>
    </source>
</reference>
<evidence type="ECO:0000313" key="4">
    <source>
        <dbReference type="Proteomes" id="UP000004310"/>
    </source>
</evidence>
<gene>
    <name evidence="3" type="ORF">FP2506_14229</name>
</gene>
<dbReference type="eggNOG" id="ENOG5033F4U">
    <property type="taxonomic scope" value="Bacteria"/>
</dbReference>
<keyword evidence="4" id="KW-1185">Reference proteome</keyword>
<protein>
    <recommendedName>
        <fullName evidence="2">CsgH-like domain-containing protein</fullName>
    </recommendedName>
</protein>
<dbReference type="STRING" id="217511.GCA_001463845_03396"/>
<dbReference type="Gene3D" id="2.60.40.2420">
    <property type="match status" value="1"/>
</dbReference>
<keyword evidence="1" id="KW-0732">Signal</keyword>
<dbReference type="HOGENOM" id="CLU_1945616_0_0_5"/>
<feature type="chain" id="PRO_5004172311" description="CsgH-like domain-containing protein" evidence="1">
    <location>
        <begin position="27"/>
        <end position="129"/>
    </location>
</feature>
<evidence type="ECO:0000259" key="2">
    <source>
        <dbReference type="Pfam" id="PF21112"/>
    </source>
</evidence>
<dbReference type="InterPro" id="IPR048632">
    <property type="entry name" value="CsgH-like"/>
</dbReference>
<accession>Q0G484</accession>
<evidence type="ECO:0000256" key="1">
    <source>
        <dbReference type="SAM" id="SignalP"/>
    </source>
</evidence>
<sequence>MLSFSQISGCVAAISTLVTASCVAYAHPPSAARVEEPIRCELQITRSGYGVALTAVVHTDVQADGHYDFHVSGNGTDIRQGGFFTVVPGHPETLGSMTLSTGNSVYDAELNITVDSRTTSCSKRIGGGI</sequence>
<organism evidence="3 4">
    <name type="scientific">Fulvimarina pelagi HTCC2506</name>
    <dbReference type="NCBI Taxonomy" id="314231"/>
    <lineage>
        <taxon>Bacteria</taxon>
        <taxon>Pseudomonadati</taxon>
        <taxon>Pseudomonadota</taxon>
        <taxon>Alphaproteobacteria</taxon>
        <taxon>Hyphomicrobiales</taxon>
        <taxon>Aurantimonadaceae</taxon>
        <taxon>Fulvimarina</taxon>
    </lineage>
</organism>
<dbReference type="Proteomes" id="UP000004310">
    <property type="component" value="Unassembled WGS sequence"/>
</dbReference>
<dbReference type="RefSeq" id="WP_007067972.1">
    <property type="nucleotide sequence ID" value="NZ_DS022272.1"/>
</dbReference>
<evidence type="ECO:0000313" key="3">
    <source>
        <dbReference type="EMBL" id="EAU41597.1"/>
    </source>
</evidence>
<dbReference type="EMBL" id="AATP01000002">
    <property type="protein sequence ID" value="EAU41597.1"/>
    <property type="molecule type" value="Genomic_DNA"/>
</dbReference>
<proteinExistence type="predicted"/>
<dbReference type="Pfam" id="PF21112">
    <property type="entry name" value="CsgH"/>
    <property type="match status" value="1"/>
</dbReference>
<feature type="signal peptide" evidence="1">
    <location>
        <begin position="1"/>
        <end position="26"/>
    </location>
</feature>
<dbReference type="InterPro" id="IPR053722">
    <property type="entry name" value="Curli_assembly_CsgC/AgfC"/>
</dbReference>
<feature type="domain" description="CsgH-like" evidence="2">
    <location>
        <begin position="38"/>
        <end position="121"/>
    </location>
</feature>
<dbReference type="AlphaFoldDB" id="Q0G484"/>